<feature type="region of interest" description="Disordered" evidence="4">
    <location>
        <begin position="424"/>
        <end position="705"/>
    </location>
</feature>
<evidence type="ECO:0000313" key="7">
    <source>
        <dbReference type="EMBL" id="KAL0342801.1"/>
    </source>
</evidence>
<dbReference type="GO" id="GO:0005634">
    <property type="term" value="C:nucleus"/>
    <property type="evidence" value="ECO:0007669"/>
    <property type="project" value="UniProtKB-SubCell"/>
</dbReference>
<proteinExistence type="predicted"/>
<dbReference type="GO" id="GO:0003682">
    <property type="term" value="F:chromatin binding"/>
    <property type="evidence" value="ECO:0007669"/>
    <property type="project" value="InterPro"/>
</dbReference>
<feature type="compositionally biased region" description="Basic and acidic residues" evidence="4">
    <location>
        <begin position="836"/>
        <end position="869"/>
    </location>
</feature>
<protein>
    <recommendedName>
        <fullName evidence="8">BAH domain-containing protein</fullName>
    </recommendedName>
</protein>
<evidence type="ECO:0000256" key="1">
    <source>
        <dbReference type="ARBA" id="ARBA00004123"/>
    </source>
</evidence>
<feature type="compositionally biased region" description="Basic and acidic residues" evidence="4">
    <location>
        <begin position="229"/>
        <end position="248"/>
    </location>
</feature>
<feature type="domain" description="TFIIS N-terminal" evidence="6">
    <location>
        <begin position="326"/>
        <end position="411"/>
    </location>
</feature>
<dbReference type="Pfam" id="PF08711">
    <property type="entry name" value="Med26"/>
    <property type="match status" value="1"/>
</dbReference>
<dbReference type="SUPFAM" id="SSF47676">
    <property type="entry name" value="Conserved domain common to transcription factors TFIIS, elongin A, CRSP70"/>
    <property type="match status" value="1"/>
</dbReference>
<feature type="compositionally biased region" description="Polar residues" evidence="4">
    <location>
        <begin position="773"/>
        <end position="787"/>
    </location>
</feature>
<keyword evidence="2 3" id="KW-0539">Nucleus</keyword>
<dbReference type="InterPro" id="IPR035441">
    <property type="entry name" value="TFIIS/LEDGF_dom_sf"/>
</dbReference>
<feature type="region of interest" description="Disordered" evidence="4">
    <location>
        <begin position="183"/>
        <end position="257"/>
    </location>
</feature>
<feature type="compositionally biased region" description="Basic and acidic residues" evidence="4">
    <location>
        <begin position="945"/>
        <end position="961"/>
    </location>
</feature>
<feature type="region of interest" description="Disordered" evidence="4">
    <location>
        <begin position="1001"/>
        <end position="1020"/>
    </location>
</feature>
<dbReference type="InterPro" id="IPR017923">
    <property type="entry name" value="TFIIS_N"/>
</dbReference>
<name>A0AAW2NK01_9LAMI</name>
<dbReference type="InterPro" id="IPR043151">
    <property type="entry name" value="BAH_sf"/>
</dbReference>
<feature type="region of interest" description="Disordered" evidence="4">
    <location>
        <begin position="917"/>
        <end position="961"/>
    </location>
</feature>
<feature type="compositionally biased region" description="Polar residues" evidence="4">
    <location>
        <begin position="441"/>
        <end position="468"/>
    </location>
</feature>
<dbReference type="PROSITE" id="PS51038">
    <property type="entry name" value="BAH"/>
    <property type="match status" value="1"/>
</dbReference>
<comment type="caution">
    <text evidence="7">The sequence shown here is derived from an EMBL/GenBank/DDBJ whole genome shotgun (WGS) entry which is preliminary data.</text>
</comment>
<comment type="subcellular location">
    <subcellularLocation>
        <location evidence="1 3">Nucleus</location>
    </subcellularLocation>
</comment>
<feature type="compositionally biased region" description="Polar residues" evidence="4">
    <location>
        <begin position="566"/>
        <end position="594"/>
    </location>
</feature>
<sequence length="1070" mass="116162">MLLNTVLRQTITLGLKSFVTEKILDLSSLISWAIKFFFFLQDGRKIRVGDCALFKPPRDSPPFIGLIRCLTLRKDNNLQLGVNWLYRPAELKLGKGALLDGAPNEIFYSFHKDEIPAASLFHPCKVAFLPRGAELPAGTSSFVCRRVYDIENKCLWWLTDQDYVNERQEEVEQLLYKTRIEMHETSHPGGRSPKLVIGPTSVSQLKPGSDNVQNSGTSFPSQGKGKKRERGDHAADPVKRERFSRTDEGDSAQYKAESSLKSDIARITEKGGVVDLEGVEKLVQLIQPDRMERKMDWISRSMLVGVIAATEKVECLNRFVQLRGLPVLDEWLQDIHKGRGGGNSSKDGDKSVEDFLLVLLRALDKLPVNLHALQTCNIGRSVNHLRSHKNVEIQRKARSLVDTWKKRVEAEMISIDAKSGSTQATSVWSSKSRLPEASHGGKTTSGSDAAMKSSITQHSACKTTSVKSSHGESIAKSASSSPGPVKPASPCASGKESQPGISVGGTLDVPLIREDRSSSSNRSHSHSQSISGKEEGKSCTAASVGASKMSSGSSRNRKGSGFPSVTAGQKENSSGRSSLAHRNTASDKLSQSAVTGERVAEEPVVEACSHKLIVKIPNRVRSPTPGVSGVSLEDPSIMSSRTSSPGLSDKLEQFDNNPKEKNDAYRSDMNSTTCQIGDRKDAMIGSRDGAGSPAALPDEEKSMSTEDYRRLIEVRKKNPLKSGKLHETSFSPMNALIESCVKYSEAHSSLSLEDDVGMNLLASVATGEISKSELISPTDSTERSTPAVQEACFGDEAKSKSSPEDHIPGSRSQFDNDAESDAKKQAVSDGSSRASDPMREVNEKSKQNIDADDGIRDGEVNKELQEEKAPSSNVSADNIPNCKSDGTNVAVTADQADMDPLDTDKVKLIVEVASSNQSCDEDCKERANNEKPQQTAPGQIPVSEASHEIKISERGELDTERHITEGEREKLDRTLDKNTAVAGCSLDDSCSRSNELRSHNLEANVEKKEITGNNSLPEGGLLAPVAHEAQKKDELRGPKSARIEVAEAESASTVAEASTLLSQHQVQIQK</sequence>
<dbReference type="CDD" id="cd00183">
    <property type="entry name" value="TFIIS_I"/>
    <property type="match status" value="1"/>
</dbReference>
<dbReference type="Gene3D" id="2.30.30.490">
    <property type="match status" value="1"/>
</dbReference>
<accession>A0AAW2NK01</accession>
<evidence type="ECO:0000256" key="3">
    <source>
        <dbReference type="PROSITE-ProRule" id="PRU00649"/>
    </source>
</evidence>
<organism evidence="7">
    <name type="scientific">Sesamum calycinum</name>
    <dbReference type="NCBI Taxonomy" id="2727403"/>
    <lineage>
        <taxon>Eukaryota</taxon>
        <taxon>Viridiplantae</taxon>
        <taxon>Streptophyta</taxon>
        <taxon>Embryophyta</taxon>
        <taxon>Tracheophyta</taxon>
        <taxon>Spermatophyta</taxon>
        <taxon>Magnoliopsida</taxon>
        <taxon>eudicotyledons</taxon>
        <taxon>Gunneridae</taxon>
        <taxon>Pentapetalae</taxon>
        <taxon>asterids</taxon>
        <taxon>lamiids</taxon>
        <taxon>Lamiales</taxon>
        <taxon>Pedaliaceae</taxon>
        <taxon>Sesamum</taxon>
    </lineage>
</organism>
<feature type="compositionally biased region" description="Low complexity" evidence="4">
    <location>
        <begin position="518"/>
        <end position="531"/>
    </location>
</feature>
<dbReference type="Pfam" id="PF01426">
    <property type="entry name" value="BAH"/>
    <property type="match status" value="1"/>
</dbReference>
<dbReference type="PANTHER" id="PTHR46548">
    <property type="entry name" value="BAH AND TFIIS DOMAIN-CONTAINING PROTEIN-RELATED"/>
    <property type="match status" value="1"/>
</dbReference>
<feature type="compositionally biased region" description="Basic and acidic residues" evidence="4">
    <location>
        <begin position="649"/>
        <end position="666"/>
    </location>
</feature>
<evidence type="ECO:0000259" key="6">
    <source>
        <dbReference type="PROSITE" id="PS51319"/>
    </source>
</evidence>
<feature type="compositionally biased region" description="Basic and acidic residues" evidence="4">
    <location>
        <begin position="795"/>
        <end position="808"/>
    </location>
</feature>
<dbReference type="EMBL" id="JACGWM010000011">
    <property type="protein sequence ID" value="KAL0342801.1"/>
    <property type="molecule type" value="Genomic_DNA"/>
</dbReference>
<evidence type="ECO:0008006" key="8">
    <source>
        <dbReference type="Google" id="ProtNLM"/>
    </source>
</evidence>
<evidence type="ECO:0000259" key="5">
    <source>
        <dbReference type="PROSITE" id="PS51038"/>
    </source>
</evidence>
<dbReference type="PANTHER" id="PTHR46548:SF1">
    <property type="entry name" value="BAH AND TFIIS DOMAIN-CONTAINING PROTEIN-RELATED"/>
    <property type="match status" value="1"/>
</dbReference>
<dbReference type="InterPro" id="IPR001025">
    <property type="entry name" value="BAH_dom"/>
</dbReference>
<dbReference type="SMART" id="SM00509">
    <property type="entry name" value="TFS2N"/>
    <property type="match status" value="1"/>
</dbReference>
<reference evidence="7" key="1">
    <citation type="submission" date="2020-06" db="EMBL/GenBank/DDBJ databases">
        <authorList>
            <person name="Li T."/>
            <person name="Hu X."/>
            <person name="Zhang T."/>
            <person name="Song X."/>
            <person name="Zhang H."/>
            <person name="Dai N."/>
            <person name="Sheng W."/>
            <person name="Hou X."/>
            <person name="Wei L."/>
        </authorList>
    </citation>
    <scope>NUCLEOTIDE SEQUENCE</scope>
    <source>
        <strain evidence="7">KEN8</strain>
        <tissue evidence="7">Leaf</tissue>
    </source>
</reference>
<evidence type="ECO:0000256" key="4">
    <source>
        <dbReference type="SAM" id="MobiDB-lite"/>
    </source>
</evidence>
<dbReference type="InterPro" id="IPR003617">
    <property type="entry name" value="TFIIS/CRSP70_N_sub"/>
</dbReference>
<dbReference type="PROSITE" id="PS51319">
    <property type="entry name" value="TFIIS_N"/>
    <property type="match status" value="1"/>
</dbReference>
<feature type="compositionally biased region" description="Polar residues" evidence="4">
    <location>
        <begin position="637"/>
        <end position="646"/>
    </location>
</feature>
<feature type="region of interest" description="Disordered" evidence="4">
    <location>
        <begin position="767"/>
        <end position="886"/>
    </location>
</feature>
<feature type="domain" description="BAH" evidence="5">
    <location>
        <begin position="44"/>
        <end position="159"/>
    </location>
</feature>
<feature type="compositionally biased region" description="Polar residues" evidence="4">
    <location>
        <begin position="200"/>
        <end position="221"/>
    </location>
</feature>
<feature type="compositionally biased region" description="Low complexity" evidence="4">
    <location>
        <begin position="542"/>
        <end position="554"/>
    </location>
</feature>
<dbReference type="Gene3D" id="1.20.930.10">
    <property type="entry name" value="Conserved domain common to transcription factors TFIIS, elongin A, CRSP70"/>
    <property type="match status" value="1"/>
</dbReference>
<dbReference type="AlphaFoldDB" id="A0AAW2NK01"/>
<reference evidence="7" key="2">
    <citation type="journal article" date="2024" name="Plant">
        <title>Genomic evolution and insights into agronomic trait innovations of Sesamum species.</title>
        <authorList>
            <person name="Miao H."/>
            <person name="Wang L."/>
            <person name="Qu L."/>
            <person name="Liu H."/>
            <person name="Sun Y."/>
            <person name="Le M."/>
            <person name="Wang Q."/>
            <person name="Wei S."/>
            <person name="Zheng Y."/>
            <person name="Lin W."/>
            <person name="Duan Y."/>
            <person name="Cao H."/>
            <person name="Xiong S."/>
            <person name="Wang X."/>
            <person name="Wei L."/>
            <person name="Li C."/>
            <person name="Ma Q."/>
            <person name="Ju M."/>
            <person name="Zhao R."/>
            <person name="Li G."/>
            <person name="Mu C."/>
            <person name="Tian Q."/>
            <person name="Mei H."/>
            <person name="Zhang T."/>
            <person name="Gao T."/>
            <person name="Zhang H."/>
        </authorList>
    </citation>
    <scope>NUCLEOTIDE SEQUENCE</scope>
    <source>
        <strain evidence="7">KEN8</strain>
    </source>
</reference>
<evidence type="ECO:0000256" key="2">
    <source>
        <dbReference type="ARBA" id="ARBA00023242"/>
    </source>
</evidence>
<gene>
    <name evidence="7" type="ORF">Scaly_1942700</name>
</gene>
<dbReference type="SMART" id="SM00439">
    <property type="entry name" value="BAH"/>
    <property type="match status" value="1"/>
</dbReference>
<feature type="compositionally biased region" description="Basic and acidic residues" evidence="4">
    <location>
        <begin position="1001"/>
        <end position="1010"/>
    </location>
</feature>